<protein>
    <submittedName>
        <fullName evidence="1">Uncharacterized protein</fullName>
    </submittedName>
</protein>
<gene>
    <name evidence="1" type="ORF">BDD41_2363</name>
</gene>
<sequence length="195" mass="21338">MSIFPAGFNPRADAVGLMDMVSIETADGVFRFLLGADGRFVDVADREWIGSQLIDSSELRLSIQGEAPAGSLSLTFIPDPDDGDLVAQVRALGTDYVRGREIVFWLQPIGSMAEFHAPAHAPVRWLTRRGGHIEFDLSGGLERRITLTFEGPFTGRNTAPGLQYTVADHARLIGAPNSSLRFMPTDTFQEEKLFG</sequence>
<dbReference type="RefSeq" id="WP_116221891.1">
    <property type="nucleotide sequence ID" value="NZ_CP038197.1"/>
</dbReference>
<proteinExistence type="predicted"/>
<organism evidence="1 2">
    <name type="scientific">Paracoccus versutus</name>
    <name type="common">Thiobacillus versutus</name>
    <dbReference type="NCBI Taxonomy" id="34007"/>
    <lineage>
        <taxon>Bacteria</taxon>
        <taxon>Pseudomonadati</taxon>
        <taxon>Pseudomonadota</taxon>
        <taxon>Alphaproteobacteria</taxon>
        <taxon>Rhodobacterales</taxon>
        <taxon>Paracoccaceae</taxon>
        <taxon>Paracoccus</taxon>
    </lineage>
</organism>
<dbReference type="EMBL" id="QTUJ01000002">
    <property type="protein sequence ID" value="REF69653.1"/>
    <property type="molecule type" value="Genomic_DNA"/>
</dbReference>
<evidence type="ECO:0000313" key="1">
    <source>
        <dbReference type="EMBL" id="REF69653.1"/>
    </source>
</evidence>
<dbReference type="AlphaFoldDB" id="A0A3D9XKL8"/>
<reference evidence="1 2" key="1">
    <citation type="submission" date="2018-08" db="EMBL/GenBank/DDBJ databases">
        <title>Genomic Encyclopedia of Archaeal and Bacterial Type Strains, Phase II (KMG-II): from individual species to whole genera.</title>
        <authorList>
            <person name="Goeker M."/>
        </authorList>
    </citation>
    <scope>NUCLEOTIDE SEQUENCE [LARGE SCALE GENOMIC DNA]</scope>
    <source>
        <strain evidence="1 2">DSM 17099</strain>
    </source>
</reference>
<accession>A0A3D9XKL8</accession>
<name>A0A3D9XKL8_PARVE</name>
<dbReference type="Proteomes" id="UP000256941">
    <property type="component" value="Unassembled WGS sequence"/>
</dbReference>
<evidence type="ECO:0000313" key="2">
    <source>
        <dbReference type="Proteomes" id="UP000256941"/>
    </source>
</evidence>
<comment type="caution">
    <text evidence="1">The sequence shown here is derived from an EMBL/GenBank/DDBJ whole genome shotgun (WGS) entry which is preliminary data.</text>
</comment>